<keyword evidence="1" id="KW-0472">Membrane</keyword>
<dbReference type="AlphaFoldDB" id="A0A1X7VCP7"/>
<evidence type="ECO:0000313" key="2">
    <source>
        <dbReference type="EnsemblMetazoa" id="Aqu2.1.37768_001"/>
    </source>
</evidence>
<keyword evidence="1" id="KW-0812">Transmembrane</keyword>
<accession>A0A1X7VCP7</accession>
<sequence>ASPFSSTCLVPISLSPIKVFTFLFMTGPLILIPRPLPLLTGTLILVTGTLFIDPGPLLLPLLVLTRGRRLLFYFYHSRLSCLFLFAPTCRI</sequence>
<feature type="transmembrane region" description="Helical" evidence="1">
    <location>
        <begin position="12"/>
        <end position="31"/>
    </location>
</feature>
<keyword evidence="1" id="KW-1133">Transmembrane helix</keyword>
<feature type="transmembrane region" description="Helical" evidence="1">
    <location>
        <begin position="43"/>
        <end position="64"/>
    </location>
</feature>
<dbReference type="InParanoid" id="A0A1X7VCP7"/>
<reference evidence="2" key="1">
    <citation type="submission" date="2017-05" db="UniProtKB">
        <authorList>
            <consortium name="EnsemblMetazoa"/>
        </authorList>
    </citation>
    <scope>IDENTIFICATION</scope>
</reference>
<dbReference type="EnsemblMetazoa" id="Aqu2.1.37768_001">
    <property type="protein sequence ID" value="Aqu2.1.37768_001"/>
    <property type="gene ID" value="Aqu2.1.37768"/>
</dbReference>
<protein>
    <submittedName>
        <fullName evidence="2">Uncharacterized protein</fullName>
    </submittedName>
</protein>
<name>A0A1X7VCP7_AMPQE</name>
<proteinExistence type="predicted"/>
<evidence type="ECO:0000256" key="1">
    <source>
        <dbReference type="SAM" id="Phobius"/>
    </source>
</evidence>
<organism evidence="2">
    <name type="scientific">Amphimedon queenslandica</name>
    <name type="common">Sponge</name>
    <dbReference type="NCBI Taxonomy" id="400682"/>
    <lineage>
        <taxon>Eukaryota</taxon>
        <taxon>Metazoa</taxon>
        <taxon>Porifera</taxon>
        <taxon>Demospongiae</taxon>
        <taxon>Heteroscleromorpha</taxon>
        <taxon>Haplosclerida</taxon>
        <taxon>Niphatidae</taxon>
        <taxon>Amphimedon</taxon>
    </lineage>
</organism>